<keyword evidence="5" id="KW-1185">Reference proteome</keyword>
<dbReference type="PANTHER" id="PTHR12901">
    <property type="entry name" value="SPERM PROTEIN HOMOLOG"/>
    <property type="match status" value="1"/>
</dbReference>
<protein>
    <submittedName>
        <fullName evidence="4">Type II toxin-antitoxin system RatA family toxin</fullName>
    </submittedName>
</protein>
<dbReference type="Gene3D" id="3.30.530.20">
    <property type="match status" value="1"/>
</dbReference>
<organism evidence="4 5">
    <name type="scientific">Simiduia curdlanivorans</name>
    <dbReference type="NCBI Taxonomy" id="1492769"/>
    <lineage>
        <taxon>Bacteria</taxon>
        <taxon>Pseudomonadati</taxon>
        <taxon>Pseudomonadota</taxon>
        <taxon>Gammaproteobacteria</taxon>
        <taxon>Cellvibrionales</taxon>
        <taxon>Cellvibrionaceae</taxon>
        <taxon>Simiduia</taxon>
    </lineage>
</organism>
<dbReference type="InterPro" id="IPR005031">
    <property type="entry name" value="COQ10_START"/>
</dbReference>
<feature type="domain" description="Coenzyme Q-binding protein COQ10 START" evidence="3">
    <location>
        <begin position="24"/>
        <end position="147"/>
    </location>
</feature>
<reference evidence="5" key="1">
    <citation type="journal article" date="2019" name="Int. J. Syst. Evol. Microbiol.">
        <title>The Global Catalogue of Microorganisms (GCM) 10K type strain sequencing project: providing services to taxonomists for standard genome sequencing and annotation.</title>
        <authorList>
            <consortium name="The Broad Institute Genomics Platform"/>
            <consortium name="The Broad Institute Genome Sequencing Center for Infectious Disease"/>
            <person name="Wu L."/>
            <person name="Ma J."/>
        </authorList>
    </citation>
    <scope>NUCLEOTIDE SEQUENCE [LARGE SCALE GENOMIC DNA]</scope>
    <source>
        <strain evidence="5">CECT 8570</strain>
    </source>
</reference>
<evidence type="ECO:0000313" key="4">
    <source>
        <dbReference type="EMBL" id="MFC4362277.1"/>
    </source>
</evidence>
<evidence type="ECO:0000313" key="5">
    <source>
        <dbReference type="Proteomes" id="UP001595840"/>
    </source>
</evidence>
<dbReference type="Proteomes" id="UP001595840">
    <property type="component" value="Unassembled WGS sequence"/>
</dbReference>
<gene>
    <name evidence="4" type="ORF">ACFOX3_08185</name>
</gene>
<dbReference type="CDD" id="cd07813">
    <property type="entry name" value="COQ10p_like"/>
    <property type="match status" value="1"/>
</dbReference>
<name>A0ABV8V5U5_9GAMM</name>
<keyword evidence="2" id="KW-1277">Toxin-antitoxin system</keyword>
<accession>A0ABV8V5U5</accession>
<proteinExistence type="inferred from homology"/>
<comment type="similarity">
    <text evidence="1">Belongs to the ribosome association toxin RatA family.</text>
</comment>
<dbReference type="PANTHER" id="PTHR12901:SF10">
    <property type="entry name" value="COENZYME Q-BINDING PROTEIN COQ10, MITOCHONDRIAL"/>
    <property type="match status" value="1"/>
</dbReference>
<dbReference type="Pfam" id="PF03364">
    <property type="entry name" value="Polyketide_cyc"/>
    <property type="match status" value="1"/>
</dbReference>
<sequence length="157" mass="17840">MAKIPRLITRMHFMVTIERSALVGFSCAQMYELVNDVARYPEFMAGCSGAEILAQDEHTLTARLSLSKAGFQHSFVTRNRLEPPHEMHMQLVEGPFKHFDGYWRFKALGDLGCKVSFQLCFEFDSRLLAVAASKLFEKVASQQVDSLCLRAQQLYGQ</sequence>
<dbReference type="InterPro" id="IPR044996">
    <property type="entry name" value="COQ10-like"/>
</dbReference>
<dbReference type="RefSeq" id="WP_290265499.1">
    <property type="nucleotide sequence ID" value="NZ_JAUFQG010000006.1"/>
</dbReference>
<comment type="caution">
    <text evidence="4">The sequence shown here is derived from an EMBL/GenBank/DDBJ whole genome shotgun (WGS) entry which is preliminary data.</text>
</comment>
<evidence type="ECO:0000256" key="1">
    <source>
        <dbReference type="ARBA" id="ARBA00008918"/>
    </source>
</evidence>
<dbReference type="InterPro" id="IPR023393">
    <property type="entry name" value="START-like_dom_sf"/>
</dbReference>
<evidence type="ECO:0000256" key="2">
    <source>
        <dbReference type="ARBA" id="ARBA00022649"/>
    </source>
</evidence>
<dbReference type="EMBL" id="JBHSCX010000005">
    <property type="protein sequence ID" value="MFC4362277.1"/>
    <property type="molecule type" value="Genomic_DNA"/>
</dbReference>
<evidence type="ECO:0000259" key="3">
    <source>
        <dbReference type="Pfam" id="PF03364"/>
    </source>
</evidence>
<dbReference type="SUPFAM" id="SSF55961">
    <property type="entry name" value="Bet v1-like"/>
    <property type="match status" value="1"/>
</dbReference>